<dbReference type="Proteomes" id="UP001156882">
    <property type="component" value="Unassembled WGS sequence"/>
</dbReference>
<dbReference type="InterPro" id="IPR005561">
    <property type="entry name" value="ANTAR"/>
</dbReference>
<dbReference type="InterPro" id="IPR049021">
    <property type="entry name" value="AmiR_N"/>
</dbReference>
<evidence type="ECO:0000313" key="2">
    <source>
        <dbReference type="EMBL" id="GLS20812.1"/>
    </source>
</evidence>
<dbReference type="PIRSF" id="PIRSF036382">
    <property type="entry name" value="RR_antiterm"/>
    <property type="match status" value="1"/>
</dbReference>
<dbReference type="RefSeq" id="WP_284313888.1">
    <property type="nucleotide sequence ID" value="NZ_BSPC01000034.1"/>
</dbReference>
<organism evidence="2 3">
    <name type="scientific">Labrys miyagiensis</name>
    <dbReference type="NCBI Taxonomy" id="346912"/>
    <lineage>
        <taxon>Bacteria</taxon>
        <taxon>Pseudomonadati</taxon>
        <taxon>Pseudomonadota</taxon>
        <taxon>Alphaproteobacteria</taxon>
        <taxon>Hyphomicrobiales</taxon>
        <taxon>Xanthobacteraceae</taxon>
        <taxon>Labrys</taxon>
    </lineage>
</organism>
<name>A0ABQ6CMF1_9HYPH</name>
<reference evidence="3" key="1">
    <citation type="journal article" date="2019" name="Int. J. Syst. Evol. Microbiol.">
        <title>The Global Catalogue of Microorganisms (GCM) 10K type strain sequencing project: providing services to taxonomists for standard genome sequencing and annotation.</title>
        <authorList>
            <consortium name="The Broad Institute Genomics Platform"/>
            <consortium name="The Broad Institute Genome Sequencing Center for Infectious Disease"/>
            <person name="Wu L."/>
            <person name="Ma J."/>
        </authorList>
    </citation>
    <scope>NUCLEOTIDE SEQUENCE [LARGE SCALE GENOMIC DNA]</scope>
    <source>
        <strain evidence="3">NBRC 101365</strain>
    </source>
</reference>
<proteinExistence type="predicted"/>
<dbReference type="SUPFAM" id="SSF52172">
    <property type="entry name" value="CheY-like"/>
    <property type="match status" value="1"/>
</dbReference>
<feature type="domain" description="ANTAR" evidence="1">
    <location>
        <begin position="123"/>
        <end position="184"/>
    </location>
</feature>
<comment type="caution">
    <text evidence="2">The sequence shown here is derived from an EMBL/GenBank/DDBJ whole genome shotgun (WGS) entry which is preliminary data.</text>
</comment>
<evidence type="ECO:0000259" key="1">
    <source>
        <dbReference type="PROSITE" id="PS50921"/>
    </source>
</evidence>
<dbReference type="Gene3D" id="3.40.50.2300">
    <property type="match status" value="1"/>
</dbReference>
<dbReference type="Pfam" id="PF03861">
    <property type="entry name" value="ANTAR"/>
    <property type="match status" value="1"/>
</dbReference>
<accession>A0ABQ6CMF1</accession>
<dbReference type="InterPro" id="IPR008327">
    <property type="entry name" value="Sig_transdc_resp-reg_antiterm"/>
</dbReference>
<gene>
    <name evidence="2" type="ORF">GCM10007874_38290</name>
</gene>
<keyword evidence="3" id="KW-1185">Reference proteome</keyword>
<dbReference type="Gene3D" id="1.10.10.10">
    <property type="entry name" value="Winged helix-like DNA-binding domain superfamily/Winged helix DNA-binding domain"/>
    <property type="match status" value="1"/>
</dbReference>
<dbReference type="Pfam" id="PF21332">
    <property type="entry name" value="AmiR_N"/>
    <property type="match status" value="1"/>
</dbReference>
<dbReference type="EMBL" id="BSPC01000034">
    <property type="protein sequence ID" value="GLS20812.1"/>
    <property type="molecule type" value="Genomic_DNA"/>
</dbReference>
<dbReference type="InterPro" id="IPR036388">
    <property type="entry name" value="WH-like_DNA-bd_sf"/>
</dbReference>
<dbReference type="InterPro" id="IPR011006">
    <property type="entry name" value="CheY-like_superfamily"/>
</dbReference>
<dbReference type="SMART" id="SM01012">
    <property type="entry name" value="ANTAR"/>
    <property type="match status" value="1"/>
</dbReference>
<dbReference type="PROSITE" id="PS50921">
    <property type="entry name" value="ANTAR"/>
    <property type="match status" value="1"/>
</dbReference>
<sequence>MTGTPSFRGRTALVLHRVDEGIERLMRQLERLGLTATTQWEALDLSRARPDIVFVDADQGWNGLLPWAAGEAPMPLIAVLGSEAPGRIAWAMDHGAGAIISKPITASAVYPALVMAEHMHAQRLATARRMADLEERMRLRPLVHSAVQAIMTARAIDESAAYTLLRSCAMRRRLTIEHVAAEILTGLQPVPEAG</sequence>
<protein>
    <submittedName>
        <fullName evidence="2">ANTAR domain-containing protein</fullName>
    </submittedName>
</protein>
<evidence type="ECO:0000313" key="3">
    <source>
        <dbReference type="Proteomes" id="UP001156882"/>
    </source>
</evidence>